<name>A0AAW1R5M8_9CHLO</name>
<dbReference type="AlphaFoldDB" id="A0AAW1R5M8"/>
<proteinExistence type="predicted"/>
<feature type="region of interest" description="Disordered" evidence="1">
    <location>
        <begin position="474"/>
        <end position="510"/>
    </location>
</feature>
<accession>A0AAW1R5M8</accession>
<dbReference type="EMBL" id="JALJOR010000001">
    <property type="protein sequence ID" value="KAK9828830.1"/>
    <property type="molecule type" value="Genomic_DNA"/>
</dbReference>
<gene>
    <name evidence="2" type="ORF">WJX72_002297</name>
</gene>
<sequence>MLQQLSWSCSGQRALMEYKDDIHELCEVAGIREDKTRYYKGVQAVEAVNTVIQFLKEAGPPAALLRWRDPKTLYADGKLPGGAYAIDLAQLGEVSSLAEQVAALLINQLTNKQGTSQLAASPSWDSLVLWLRSNDQAILIVMENAEMILLEETHIEELMQRNALLLTIIAGLINSKRCSVEVAITDTESKRPLMLLEGARMGAAHDHPQVKDADTWLLKHLTAQEKQAIARLSLFRGSISLRSTLEMVNAESENSSHLQGLMDSFVTASGTKRSTYPSQYSAFVPLSAEPVYPLPYQVAAHSSRAPPCNADRQYLAAPQHSHLRMKNSSGRGLVNFNSDYAPELAMAAAFARGESNAWLSRNWPNLFDKDQAQQDSQAHFTAVPGLLNDMGHMKRLAPSMPAHLSFADRWQGHRSPQRALCSPDPAWYCYGENKGINVSPQAPRPSHSAEASCQTRPATAWVPPGVQFLEKVATSGGRQPGCVSRPDYSPPRPSPTKGRRRKSPGPPPQCVILDGQHSVDSLTDLERLIEEQHQQLVAKGVLPVDAESGIFTADLSDLSLDHFPDRRIPFDISPSV</sequence>
<evidence type="ECO:0000313" key="2">
    <source>
        <dbReference type="EMBL" id="KAK9828830.1"/>
    </source>
</evidence>
<evidence type="ECO:0000256" key="1">
    <source>
        <dbReference type="SAM" id="MobiDB-lite"/>
    </source>
</evidence>
<evidence type="ECO:0000313" key="3">
    <source>
        <dbReference type="Proteomes" id="UP001489004"/>
    </source>
</evidence>
<comment type="caution">
    <text evidence="2">The sequence shown here is derived from an EMBL/GenBank/DDBJ whole genome shotgun (WGS) entry which is preliminary data.</text>
</comment>
<keyword evidence="3" id="KW-1185">Reference proteome</keyword>
<reference evidence="2 3" key="1">
    <citation type="journal article" date="2024" name="Nat. Commun.">
        <title>Phylogenomics reveals the evolutionary origins of lichenization in chlorophyte algae.</title>
        <authorList>
            <person name="Puginier C."/>
            <person name="Libourel C."/>
            <person name="Otte J."/>
            <person name="Skaloud P."/>
            <person name="Haon M."/>
            <person name="Grisel S."/>
            <person name="Petersen M."/>
            <person name="Berrin J.G."/>
            <person name="Delaux P.M."/>
            <person name="Dal Grande F."/>
            <person name="Keller J."/>
        </authorList>
    </citation>
    <scope>NUCLEOTIDE SEQUENCE [LARGE SCALE GENOMIC DNA]</scope>
    <source>
        <strain evidence="2 3">SAG 2043</strain>
    </source>
</reference>
<organism evidence="2 3">
    <name type="scientific">[Myrmecia] bisecta</name>
    <dbReference type="NCBI Taxonomy" id="41462"/>
    <lineage>
        <taxon>Eukaryota</taxon>
        <taxon>Viridiplantae</taxon>
        <taxon>Chlorophyta</taxon>
        <taxon>core chlorophytes</taxon>
        <taxon>Trebouxiophyceae</taxon>
        <taxon>Trebouxiales</taxon>
        <taxon>Trebouxiaceae</taxon>
        <taxon>Myrmecia</taxon>
    </lineage>
</organism>
<dbReference type="Proteomes" id="UP001489004">
    <property type="component" value="Unassembled WGS sequence"/>
</dbReference>
<protein>
    <submittedName>
        <fullName evidence="2">Uncharacterized protein</fullName>
    </submittedName>
</protein>